<dbReference type="PROSITE" id="PS00678">
    <property type="entry name" value="WD_REPEATS_1"/>
    <property type="match status" value="1"/>
</dbReference>
<evidence type="ECO:0000313" key="7">
    <source>
        <dbReference type="Proteomes" id="UP000824120"/>
    </source>
</evidence>
<dbReference type="PANTHER" id="PTHR14091">
    <property type="entry name" value="PERIODIC TRYPTOPHAN PROTEIN 1"/>
    <property type="match status" value="1"/>
</dbReference>
<dbReference type="OrthoDB" id="270624at2759"/>
<evidence type="ECO:0000256" key="2">
    <source>
        <dbReference type="ARBA" id="ARBA00022574"/>
    </source>
</evidence>
<dbReference type="Pfam" id="PF00400">
    <property type="entry name" value="WD40"/>
    <property type="match status" value="2"/>
</dbReference>
<dbReference type="Proteomes" id="UP000824120">
    <property type="component" value="Chromosome 4"/>
</dbReference>
<dbReference type="InterPro" id="IPR044285">
    <property type="entry name" value="PWP1"/>
</dbReference>
<dbReference type="GO" id="GO:0006364">
    <property type="term" value="P:rRNA processing"/>
    <property type="evidence" value="ECO:0007669"/>
    <property type="project" value="InterPro"/>
</dbReference>
<feature type="region of interest" description="Disordered" evidence="5">
    <location>
        <begin position="281"/>
        <end position="303"/>
    </location>
</feature>
<dbReference type="GO" id="GO:0005634">
    <property type="term" value="C:nucleus"/>
    <property type="evidence" value="ECO:0007669"/>
    <property type="project" value="TreeGrafter"/>
</dbReference>
<protein>
    <recommendedName>
        <fullName evidence="8">WD-repeat protein</fullName>
    </recommendedName>
</protein>
<feature type="repeat" description="WD" evidence="4">
    <location>
        <begin position="168"/>
        <end position="210"/>
    </location>
</feature>
<reference evidence="6 7" key="1">
    <citation type="submission" date="2020-09" db="EMBL/GenBank/DDBJ databases">
        <title>De no assembly of potato wild relative species, Solanum commersonii.</title>
        <authorList>
            <person name="Cho K."/>
        </authorList>
    </citation>
    <scope>NUCLEOTIDE SEQUENCE [LARGE SCALE GENOMIC DNA]</scope>
    <source>
        <strain evidence="6">LZ3.2</strain>
        <tissue evidence="6">Leaf</tissue>
    </source>
</reference>
<organism evidence="6 7">
    <name type="scientific">Solanum commersonii</name>
    <name type="common">Commerson's wild potato</name>
    <name type="synonym">Commerson's nightshade</name>
    <dbReference type="NCBI Taxonomy" id="4109"/>
    <lineage>
        <taxon>Eukaryota</taxon>
        <taxon>Viridiplantae</taxon>
        <taxon>Streptophyta</taxon>
        <taxon>Embryophyta</taxon>
        <taxon>Tracheophyta</taxon>
        <taxon>Spermatophyta</taxon>
        <taxon>Magnoliopsida</taxon>
        <taxon>eudicotyledons</taxon>
        <taxon>Gunneridae</taxon>
        <taxon>Pentapetalae</taxon>
        <taxon>asterids</taxon>
        <taxon>lamiids</taxon>
        <taxon>Solanales</taxon>
        <taxon>Solanaceae</taxon>
        <taxon>Solanoideae</taxon>
        <taxon>Solaneae</taxon>
        <taxon>Solanum</taxon>
    </lineage>
</organism>
<dbReference type="Gene3D" id="2.130.10.10">
    <property type="entry name" value="YVTN repeat-like/Quinoprotein amine dehydrogenase"/>
    <property type="match status" value="1"/>
</dbReference>
<dbReference type="SMART" id="SM00320">
    <property type="entry name" value="WD40"/>
    <property type="match status" value="2"/>
</dbReference>
<dbReference type="InterPro" id="IPR001680">
    <property type="entry name" value="WD40_rpt"/>
</dbReference>
<dbReference type="AlphaFoldDB" id="A0A9J5Z8T3"/>
<evidence type="ECO:0008006" key="8">
    <source>
        <dbReference type="Google" id="ProtNLM"/>
    </source>
</evidence>
<proteinExistence type="predicted"/>
<evidence type="ECO:0000256" key="5">
    <source>
        <dbReference type="SAM" id="MobiDB-lite"/>
    </source>
</evidence>
<evidence type="ECO:0000256" key="1">
    <source>
        <dbReference type="ARBA" id="ARBA00022553"/>
    </source>
</evidence>
<dbReference type="SUPFAM" id="SSF50978">
    <property type="entry name" value="WD40 repeat-like"/>
    <property type="match status" value="1"/>
</dbReference>
<comment type="caution">
    <text evidence="6">The sequence shown here is derived from an EMBL/GenBank/DDBJ whole genome shotgun (WGS) entry which is preliminary data.</text>
</comment>
<name>A0A9J5Z8T3_SOLCO</name>
<dbReference type="InterPro" id="IPR036322">
    <property type="entry name" value="WD40_repeat_dom_sf"/>
</dbReference>
<dbReference type="InterPro" id="IPR019775">
    <property type="entry name" value="WD40_repeat_CS"/>
</dbReference>
<dbReference type="InterPro" id="IPR015943">
    <property type="entry name" value="WD40/YVTN_repeat-like_dom_sf"/>
</dbReference>
<sequence>MDSGWENISFVNLISTIATELKDLITKFPSKSFEVVGGVAFFACDSSLLPEERKLFFHDNDSEDDDDMIIRPDDSVIVCASNEDDIMILEDLSDGETNMYVHHALIRPIFPLCMKWLDCPIKGGERGMVLLEVEFYADEIDEVQPSVILGGIAHIKRKEKKKSIKYKKDSHEDVVLGLSWNKEYRNILASASADHTVKVWDVTTEACNLTMNDHTDKVQAIAWNSFSPQILLSGSFDHTVCLKDGRKPSHSGYKFSVGANVESLAWDPHSEHLFVVSRATHRRPTPQVAPPRSTATATATARTGGSSSAWLAAAIGGRQQREYTSGGLGLTPSCNIGEGGIALAEAVQSGRFSS</sequence>
<dbReference type="PANTHER" id="PTHR14091:SF0">
    <property type="entry name" value="PERIODIC TRYPTOPHAN PROTEIN 1 HOMOLOG"/>
    <property type="match status" value="1"/>
</dbReference>
<dbReference type="PROSITE" id="PS50294">
    <property type="entry name" value="WD_REPEATS_REGION"/>
    <property type="match status" value="1"/>
</dbReference>
<accession>A0A9J5Z8T3</accession>
<keyword evidence="3" id="KW-0677">Repeat</keyword>
<feature type="compositionally biased region" description="Low complexity" evidence="5">
    <location>
        <begin position="290"/>
        <end position="303"/>
    </location>
</feature>
<gene>
    <name evidence="6" type="ORF">H5410_019600</name>
</gene>
<dbReference type="EMBL" id="JACXVP010000004">
    <property type="protein sequence ID" value="KAG5608319.1"/>
    <property type="molecule type" value="Genomic_DNA"/>
</dbReference>
<keyword evidence="7" id="KW-1185">Reference proteome</keyword>
<evidence type="ECO:0000313" key="6">
    <source>
        <dbReference type="EMBL" id="KAG5608319.1"/>
    </source>
</evidence>
<keyword evidence="2 4" id="KW-0853">WD repeat</keyword>
<dbReference type="PROSITE" id="PS50082">
    <property type="entry name" value="WD_REPEATS_2"/>
    <property type="match status" value="1"/>
</dbReference>
<evidence type="ECO:0000256" key="4">
    <source>
        <dbReference type="PROSITE-ProRule" id="PRU00221"/>
    </source>
</evidence>
<keyword evidence="1" id="KW-0597">Phosphoprotein</keyword>
<evidence type="ECO:0000256" key="3">
    <source>
        <dbReference type="ARBA" id="ARBA00022737"/>
    </source>
</evidence>